<gene>
    <name evidence="1" type="ORF">I5E68_07150</name>
</gene>
<dbReference type="AlphaFoldDB" id="A0A931HBF3"/>
<dbReference type="RefSeq" id="WP_197164862.1">
    <property type="nucleotide sequence ID" value="NZ_JADZGI010000001.1"/>
</dbReference>
<name>A0A931HBF3_9SPHN</name>
<reference evidence="1" key="1">
    <citation type="submission" date="2020-11" db="EMBL/GenBank/DDBJ databases">
        <title>Novosphingobium aureum sp. nov., a marine bacterium isolated from sediment of a salt flat.</title>
        <authorList>
            <person name="Yoo Y."/>
            <person name="Kim J.-J."/>
        </authorList>
    </citation>
    <scope>NUCLEOTIDE SEQUENCE</scope>
    <source>
        <strain evidence="1">YJ-S2-02</strain>
    </source>
</reference>
<protein>
    <submittedName>
        <fullName evidence="1">Uncharacterized protein</fullName>
    </submittedName>
</protein>
<dbReference type="EMBL" id="JADZGI010000001">
    <property type="protein sequence ID" value="MBH0112727.1"/>
    <property type="molecule type" value="Genomic_DNA"/>
</dbReference>
<organism evidence="1 2">
    <name type="scientific">Novosphingobium aureum</name>
    <dbReference type="NCBI Taxonomy" id="2792964"/>
    <lineage>
        <taxon>Bacteria</taxon>
        <taxon>Pseudomonadati</taxon>
        <taxon>Pseudomonadota</taxon>
        <taxon>Alphaproteobacteria</taxon>
        <taxon>Sphingomonadales</taxon>
        <taxon>Sphingomonadaceae</taxon>
        <taxon>Novosphingobium</taxon>
    </lineage>
</organism>
<evidence type="ECO:0000313" key="2">
    <source>
        <dbReference type="Proteomes" id="UP000617634"/>
    </source>
</evidence>
<sequence length="65" mass="7625">MSKSKLLPTSAPKPIPPEFMEKFVKHGWRRVENIWGKSTVLAWSKAIGRKRMTEARKRYLREVGQ</sequence>
<comment type="caution">
    <text evidence="1">The sequence shown here is derived from an EMBL/GenBank/DDBJ whole genome shotgun (WGS) entry which is preliminary data.</text>
</comment>
<accession>A0A931HBF3</accession>
<keyword evidence="2" id="KW-1185">Reference proteome</keyword>
<proteinExistence type="predicted"/>
<dbReference type="Proteomes" id="UP000617634">
    <property type="component" value="Unassembled WGS sequence"/>
</dbReference>
<evidence type="ECO:0000313" key="1">
    <source>
        <dbReference type="EMBL" id="MBH0112727.1"/>
    </source>
</evidence>